<dbReference type="Proteomes" id="UP000008544">
    <property type="component" value="Chromosome"/>
</dbReference>
<dbReference type="CDD" id="cd01310">
    <property type="entry name" value="TatD_DNAse"/>
    <property type="match status" value="1"/>
</dbReference>
<dbReference type="KEGG" id="dau:Daud_0042"/>
<reference evidence="4 5" key="2">
    <citation type="journal article" date="2008" name="Science">
        <title>Environmental genomics reveals a single-species ecosystem deep within Earth.</title>
        <authorList>
            <person name="Chivian D."/>
            <person name="Brodie E.L."/>
            <person name="Alm E.J."/>
            <person name="Culley D.E."/>
            <person name="Dehal P.S."/>
            <person name="Desantis T.Z."/>
            <person name="Gihring T.M."/>
            <person name="Lapidus A."/>
            <person name="Lin L.H."/>
            <person name="Lowry S.R."/>
            <person name="Moser D.P."/>
            <person name="Richardson P.M."/>
            <person name="Southam G."/>
            <person name="Wanger G."/>
            <person name="Pratt L.M."/>
            <person name="Andersen G.L."/>
            <person name="Hazen T.C."/>
            <person name="Brockman F.J."/>
            <person name="Arkin A.P."/>
            <person name="Onstott T.C."/>
        </authorList>
    </citation>
    <scope>NUCLEOTIDE SEQUENCE [LARGE SCALE GENOMIC DNA]</scope>
    <source>
        <strain evidence="4 5">MP104C</strain>
    </source>
</reference>
<keyword evidence="5" id="KW-1185">Reference proteome</keyword>
<feature type="binding site" evidence="3">
    <location>
        <position position="202"/>
    </location>
    <ligand>
        <name>a divalent metal cation</name>
        <dbReference type="ChEBI" id="CHEBI:60240"/>
        <label>1</label>
    </ligand>
</feature>
<dbReference type="GO" id="GO:0005829">
    <property type="term" value="C:cytosol"/>
    <property type="evidence" value="ECO:0007669"/>
    <property type="project" value="TreeGrafter"/>
</dbReference>
<dbReference type="SUPFAM" id="SSF51556">
    <property type="entry name" value="Metallo-dependent hydrolases"/>
    <property type="match status" value="1"/>
</dbReference>
<dbReference type="HOGENOM" id="CLU_031506_4_0_9"/>
<dbReference type="NCBIfam" id="TIGR00010">
    <property type="entry name" value="YchF/TatD family DNA exonuclease"/>
    <property type="match status" value="1"/>
</dbReference>
<dbReference type="PANTHER" id="PTHR46124">
    <property type="entry name" value="D-AMINOACYL-TRNA DEACYLASE"/>
    <property type="match status" value="1"/>
</dbReference>
<keyword evidence="2 4" id="KW-0378">Hydrolase</keyword>
<evidence type="ECO:0000256" key="1">
    <source>
        <dbReference type="ARBA" id="ARBA00022723"/>
    </source>
</evidence>
<feature type="binding site" evidence="3">
    <location>
        <position position="7"/>
    </location>
    <ligand>
        <name>a divalent metal cation</name>
        <dbReference type="ChEBI" id="CHEBI:60240"/>
        <label>1</label>
    </ligand>
</feature>
<dbReference type="eggNOG" id="COG0084">
    <property type="taxonomic scope" value="Bacteria"/>
</dbReference>
<keyword evidence="1 3" id="KW-0479">Metal-binding</keyword>
<accession>B1I171</accession>
<gene>
    <name evidence="4" type="ordered locus">Daud_0042</name>
</gene>
<dbReference type="PROSITE" id="PS01137">
    <property type="entry name" value="TATD_1"/>
    <property type="match status" value="1"/>
</dbReference>
<dbReference type="PANTHER" id="PTHR46124:SF2">
    <property type="entry name" value="D-AMINOACYL-TRNA DEACYLASE"/>
    <property type="match status" value="1"/>
</dbReference>
<name>B1I171_DESAP</name>
<dbReference type="STRING" id="477974.Daud_0042"/>
<feature type="binding site" evidence="3">
    <location>
        <position position="93"/>
    </location>
    <ligand>
        <name>a divalent metal cation</name>
        <dbReference type="ChEBI" id="CHEBI:60240"/>
        <label>1</label>
    </ligand>
</feature>
<dbReference type="GO" id="GO:0004536">
    <property type="term" value="F:DNA nuclease activity"/>
    <property type="evidence" value="ECO:0007669"/>
    <property type="project" value="InterPro"/>
</dbReference>
<dbReference type="Gene3D" id="3.20.20.140">
    <property type="entry name" value="Metal-dependent hydrolases"/>
    <property type="match status" value="1"/>
</dbReference>
<sequence>MFLVDTHAHLDHDRFAADRDAVLVRARNAGVGLIITVASDLASARAAMDLAEKNASVFAAVGVHPHDAAGAGPGYLDELRRLALHPRVVAIGEIGLDYHYDFSPRPVQREVMAAQLELAGELNLPVIVHSREAFEDTYALLRGGRWPRAVMHCFGGDWAAARAFLDLGCYISLAGVITFKGAEALCEVAEKVPEDRLLLETDAPYLAPVPRRGRRNEPAYLHHTAEYVAGLRGLTLERLATITTANACAFFNLPVRESQRR</sequence>
<evidence type="ECO:0000256" key="3">
    <source>
        <dbReference type="PIRSR" id="PIRSR005902-1"/>
    </source>
</evidence>
<dbReference type="InterPro" id="IPR018228">
    <property type="entry name" value="DNase_TatD-rel_CS"/>
</dbReference>
<dbReference type="FunFam" id="3.20.20.140:FF:000005">
    <property type="entry name" value="TatD family hydrolase"/>
    <property type="match status" value="1"/>
</dbReference>
<dbReference type="AlphaFoldDB" id="B1I171"/>
<feature type="binding site" evidence="3">
    <location>
        <position position="129"/>
    </location>
    <ligand>
        <name>a divalent metal cation</name>
        <dbReference type="ChEBI" id="CHEBI:60240"/>
        <label>2</label>
    </ligand>
</feature>
<dbReference type="GO" id="GO:0046872">
    <property type="term" value="F:metal ion binding"/>
    <property type="evidence" value="ECO:0007669"/>
    <property type="project" value="UniProtKB-KW"/>
</dbReference>
<dbReference type="InterPro" id="IPR001130">
    <property type="entry name" value="TatD-like"/>
</dbReference>
<dbReference type="InterPro" id="IPR015991">
    <property type="entry name" value="TatD/YcfH-like"/>
</dbReference>
<feature type="binding site" evidence="3">
    <location>
        <position position="152"/>
    </location>
    <ligand>
        <name>a divalent metal cation</name>
        <dbReference type="ChEBI" id="CHEBI:60240"/>
        <label>2</label>
    </ligand>
</feature>
<evidence type="ECO:0000256" key="2">
    <source>
        <dbReference type="ARBA" id="ARBA00022801"/>
    </source>
</evidence>
<evidence type="ECO:0000313" key="4">
    <source>
        <dbReference type="EMBL" id="ACA58611.1"/>
    </source>
</evidence>
<proteinExistence type="predicted"/>
<reference evidence="5" key="1">
    <citation type="submission" date="2007-10" db="EMBL/GenBank/DDBJ databases">
        <title>Complete sequence of chromosome of Desulforudis audaxviator MP104C.</title>
        <authorList>
            <person name="Copeland A."/>
            <person name="Lucas S."/>
            <person name="Lapidus A."/>
            <person name="Barry K."/>
            <person name="Glavina del Rio T."/>
            <person name="Dalin E."/>
            <person name="Tice H."/>
            <person name="Bruce D."/>
            <person name="Pitluck S."/>
            <person name="Lowry S.R."/>
            <person name="Larimer F."/>
            <person name="Land M.L."/>
            <person name="Hauser L."/>
            <person name="Kyrpides N."/>
            <person name="Ivanova N.N."/>
            <person name="Richardson P."/>
        </authorList>
    </citation>
    <scope>NUCLEOTIDE SEQUENCE [LARGE SCALE GENOMIC DNA]</scope>
    <source>
        <strain evidence="5">MP104C</strain>
    </source>
</reference>
<dbReference type="PROSITE" id="PS01090">
    <property type="entry name" value="TATD_2"/>
    <property type="match status" value="1"/>
</dbReference>
<dbReference type="RefSeq" id="WP_012301205.1">
    <property type="nucleotide sequence ID" value="NC_010424.1"/>
</dbReference>
<organism evidence="4 5">
    <name type="scientific">Desulforudis audaxviator (strain MP104C)</name>
    <dbReference type="NCBI Taxonomy" id="477974"/>
    <lineage>
        <taxon>Bacteria</taxon>
        <taxon>Bacillati</taxon>
        <taxon>Bacillota</taxon>
        <taxon>Clostridia</taxon>
        <taxon>Thermoanaerobacterales</taxon>
        <taxon>Candidatus Desulforudaceae</taxon>
        <taxon>Candidatus Desulforudis</taxon>
    </lineage>
</organism>
<evidence type="ECO:0000313" key="5">
    <source>
        <dbReference type="Proteomes" id="UP000008544"/>
    </source>
</evidence>
<feature type="binding site" evidence="3">
    <location>
        <position position="9"/>
    </location>
    <ligand>
        <name>a divalent metal cation</name>
        <dbReference type="ChEBI" id="CHEBI:60240"/>
        <label>1</label>
    </ligand>
</feature>
<dbReference type="EMBL" id="CP000860">
    <property type="protein sequence ID" value="ACA58611.1"/>
    <property type="molecule type" value="Genomic_DNA"/>
</dbReference>
<dbReference type="GO" id="GO:0016788">
    <property type="term" value="F:hydrolase activity, acting on ester bonds"/>
    <property type="evidence" value="ECO:0007669"/>
    <property type="project" value="InterPro"/>
</dbReference>
<dbReference type="Pfam" id="PF01026">
    <property type="entry name" value="TatD_DNase"/>
    <property type="match status" value="1"/>
</dbReference>
<dbReference type="PIRSF" id="PIRSF005902">
    <property type="entry name" value="DNase_TatD"/>
    <property type="match status" value="1"/>
</dbReference>
<dbReference type="PROSITE" id="PS01091">
    <property type="entry name" value="TATD_3"/>
    <property type="match status" value="1"/>
</dbReference>
<protein>
    <submittedName>
        <fullName evidence="4">Hydrolase, TatD family</fullName>
    </submittedName>
</protein>
<dbReference type="OrthoDB" id="9810005at2"/>
<dbReference type="InterPro" id="IPR032466">
    <property type="entry name" value="Metal_Hydrolase"/>
</dbReference>